<organism evidence="1 2">
    <name type="scientific">Opisthorchis viverrini</name>
    <name type="common">Southeast Asian liver fluke</name>
    <dbReference type="NCBI Taxonomy" id="6198"/>
    <lineage>
        <taxon>Eukaryota</taxon>
        <taxon>Metazoa</taxon>
        <taxon>Spiralia</taxon>
        <taxon>Lophotrochozoa</taxon>
        <taxon>Platyhelminthes</taxon>
        <taxon>Trematoda</taxon>
        <taxon>Digenea</taxon>
        <taxon>Opisthorchiida</taxon>
        <taxon>Opisthorchiata</taxon>
        <taxon>Opisthorchiidae</taxon>
        <taxon>Opisthorchis</taxon>
    </lineage>
</organism>
<protein>
    <submittedName>
        <fullName evidence="1">Uncharacterized protein</fullName>
    </submittedName>
</protein>
<name>A0A075A7D1_OPIVI</name>
<keyword evidence="2" id="KW-1185">Reference proteome</keyword>
<evidence type="ECO:0000313" key="1">
    <source>
        <dbReference type="EMBL" id="KER23359.1"/>
    </source>
</evidence>
<gene>
    <name evidence="1" type="ORF">T265_08734</name>
</gene>
<dbReference type="AlphaFoldDB" id="A0A075A7D1"/>
<dbReference type="EMBL" id="KL596852">
    <property type="protein sequence ID" value="KER23359.1"/>
    <property type="molecule type" value="Genomic_DNA"/>
</dbReference>
<dbReference type="CTD" id="20322913"/>
<sequence>MPLELLKSGGKTQLIQRIVLLPDTWTRTVIIYTRSIVYTSGSRYRYLTGTFTANNALMPHRPLRGAISREALLAAYSRTGKRKRATASASLLTLSRFPSYTLQPVLNTFSTGSSPRTNRFARIASHSSAASVRLSSVTTLNTSKSVFKP</sequence>
<dbReference type="GeneID" id="20322913"/>
<proteinExistence type="predicted"/>
<accession>A0A075A7D1</accession>
<reference evidence="1 2" key="1">
    <citation type="submission" date="2013-11" db="EMBL/GenBank/DDBJ databases">
        <title>Opisthorchis viverrini - life in the bile duct.</title>
        <authorList>
            <person name="Young N.D."/>
            <person name="Nagarajan N."/>
            <person name="Lin S.J."/>
            <person name="Korhonen P.K."/>
            <person name="Jex A.R."/>
            <person name="Hall R.S."/>
            <person name="Safavi-Hemami H."/>
            <person name="Kaewkong W."/>
            <person name="Bertrand D."/>
            <person name="Gao S."/>
            <person name="Seet Q."/>
            <person name="Wongkham S."/>
            <person name="Teh B.T."/>
            <person name="Wongkham C."/>
            <person name="Intapan P.M."/>
            <person name="Maleewong W."/>
            <person name="Yang X."/>
            <person name="Hu M."/>
            <person name="Wang Z."/>
            <person name="Hofmann A."/>
            <person name="Sternberg P.W."/>
            <person name="Tan P."/>
            <person name="Wang J."/>
            <person name="Gasser R.B."/>
        </authorList>
    </citation>
    <scope>NUCLEOTIDE SEQUENCE [LARGE SCALE GENOMIC DNA]</scope>
</reference>
<evidence type="ECO:0000313" key="2">
    <source>
        <dbReference type="Proteomes" id="UP000054324"/>
    </source>
</evidence>
<dbReference type="Proteomes" id="UP000054324">
    <property type="component" value="Unassembled WGS sequence"/>
</dbReference>
<dbReference type="KEGG" id="ovi:T265_08734"/>
<dbReference type="RefSeq" id="XP_009172883.1">
    <property type="nucleotide sequence ID" value="XM_009174619.1"/>
</dbReference>